<evidence type="ECO:0000313" key="1">
    <source>
        <dbReference type="EMBL" id="KAK4010731.1"/>
    </source>
</evidence>
<gene>
    <name evidence="1" type="ORF">OUZ56_019863</name>
</gene>
<sequence>MKSKRSRATPDGLAVNDVQLVDFNVQRHRFTSFVQFRALGFDPIFRHQHFGFYCRATTKLV</sequence>
<reference evidence="1 2" key="1">
    <citation type="journal article" date="2023" name="Nucleic Acids Res.">
        <title>The hologenome of Daphnia magna reveals possible DNA methylation and microbiome-mediated evolution of the host genome.</title>
        <authorList>
            <person name="Chaturvedi A."/>
            <person name="Li X."/>
            <person name="Dhandapani V."/>
            <person name="Marshall H."/>
            <person name="Kissane S."/>
            <person name="Cuenca-Cambronero M."/>
            <person name="Asole G."/>
            <person name="Calvet F."/>
            <person name="Ruiz-Romero M."/>
            <person name="Marangio P."/>
            <person name="Guigo R."/>
            <person name="Rago D."/>
            <person name="Mirbahai L."/>
            <person name="Eastwood N."/>
            <person name="Colbourne J.K."/>
            <person name="Zhou J."/>
            <person name="Mallon E."/>
            <person name="Orsini L."/>
        </authorList>
    </citation>
    <scope>NUCLEOTIDE SEQUENCE [LARGE SCALE GENOMIC DNA]</scope>
    <source>
        <strain evidence="1">LRV0_1</strain>
    </source>
</reference>
<proteinExistence type="predicted"/>
<dbReference type="EMBL" id="JAOYFB010000003">
    <property type="protein sequence ID" value="KAK4010731.1"/>
    <property type="molecule type" value="Genomic_DNA"/>
</dbReference>
<dbReference type="Proteomes" id="UP001234178">
    <property type="component" value="Unassembled WGS sequence"/>
</dbReference>
<name>A0ABQ9ZCU9_9CRUS</name>
<comment type="caution">
    <text evidence="1">The sequence shown here is derived from an EMBL/GenBank/DDBJ whole genome shotgun (WGS) entry which is preliminary data.</text>
</comment>
<keyword evidence="2" id="KW-1185">Reference proteome</keyword>
<accession>A0ABQ9ZCU9</accession>
<protein>
    <submittedName>
        <fullName evidence="1">Uncharacterized protein</fullName>
    </submittedName>
</protein>
<organism evidence="1 2">
    <name type="scientific">Daphnia magna</name>
    <dbReference type="NCBI Taxonomy" id="35525"/>
    <lineage>
        <taxon>Eukaryota</taxon>
        <taxon>Metazoa</taxon>
        <taxon>Ecdysozoa</taxon>
        <taxon>Arthropoda</taxon>
        <taxon>Crustacea</taxon>
        <taxon>Branchiopoda</taxon>
        <taxon>Diplostraca</taxon>
        <taxon>Cladocera</taxon>
        <taxon>Anomopoda</taxon>
        <taxon>Daphniidae</taxon>
        <taxon>Daphnia</taxon>
    </lineage>
</organism>
<evidence type="ECO:0000313" key="2">
    <source>
        <dbReference type="Proteomes" id="UP001234178"/>
    </source>
</evidence>